<dbReference type="KEGG" id="mhz:Metho_1895"/>
<dbReference type="OrthoDB" id="50478at2157"/>
<evidence type="ECO:0000313" key="2">
    <source>
        <dbReference type="Proteomes" id="UP000010866"/>
    </source>
</evidence>
<dbReference type="STRING" id="867904.Metho_1895"/>
<sequence>MKEEIRQCSTVAQPHNKIGGSHTTIIGGRYGKKLVRLISLHTEVKKIVPSVITVRGKNNPGGLIIGKVLRPDDRGNLRLLISHGTSSQELRIITTVGDVQSGERIMNELNRMIEEHTN</sequence>
<protein>
    <submittedName>
        <fullName evidence="1">Putative metal-binding protein (DUF2103)</fullName>
    </submittedName>
</protein>
<dbReference type="AlphaFoldDB" id="L0KX88"/>
<dbReference type="HOGENOM" id="CLU_2079462_0_0_2"/>
<dbReference type="Proteomes" id="UP000010866">
    <property type="component" value="Chromosome"/>
</dbReference>
<proteinExistence type="predicted"/>
<dbReference type="InterPro" id="IPR018664">
    <property type="entry name" value="DUF2103_metal-binding"/>
</dbReference>
<evidence type="ECO:0000313" key="1">
    <source>
        <dbReference type="EMBL" id="AGB50072.1"/>
    </source>
</evidence>
<dbReference type="RefSeq" id="WP_015325237.1">
    <property type="nucleotide sequence ID" value="NC_019977.1"/>
</dbReference>
<name>L0KX88_METHD</name>
<dbReference type="EMBL" id="CP003362">
    <property type="protein sequence ID" value="AGB50072.1"/>
    <property type="molecule type" value="Genomic_DNA"/>
</dbReference>
<dbReference type="GeneID" id="14406408"/>
<reference evidence="2" key="1">
    <citation type="submission" date="2012-02" db="EMBL/GenBank/DDBJ databases">
        <title>Complete sequence of chromosome of Methanomethylovorans hollandica DSM 15978.</title>
        <authorList>
            <person name="Lucas S."/>
            <person name="Copeland A."/>
            <person name="Lapidus A."/>
            <person name="Glavina del Rio T."/>
            <person name="Dalin E."/>
            <person name="Tice H."/>
            <person name="Bruce D."/>
            <person name="Goodwin L."/>
            <person name="Pitluck S."/>
            <person name="Peters L."/>
            <person name="Mikhailova N."/>
            <person name="Held B."/>
            <person name="Kyrpides N."/>
            <person name="Mavromatis K."/>
            <person name="Ivanova N."/>
            <person name="Brettin T."/>
            <person name="Detter J.C."/>
            <person name="Han C."/>
            <person name="Larimer F."/>
            <person name="Land M."/>
            <person name="Hauser L."/>
            <person name="Markowitz V."/>
            <person name="Cheng J.-F."/>
            <person name="Hugenholtz P."/>
            <person name="Woyke T."/>
            <person name="Wu D."/>
            <person name="Spring S."/>
            <person name="Schroeder M."/>
            <person name="Brambilla E."/>
            <person name="Klenk H.-P."/>
            <person name="Eisen J.A."/>
        </authorList>
    </citation>
    <scope>NUCLEOTIDE SEQUENCE [LARGE SCALE GENOMIC DNA]</scope>
    <source>
        <strain evidence="2">DSM 15978 / NBRC 107637 / DMS1</strain>
    </source>
</reference>
<organism evidence="1 2">
    <name type="scientific">Methanomethylovorans hollandica (strain DSM 15978 / NBRC 107637 / DMS1)</name>
    <dbReference type="NCBI Taxonomy" id="867904"/>
    <lineage>
        <taxon>Archaea</taxon>
        <taxon>Methanobacteriati</taxon>
        <taxon>Methanobacteriota</taxon>
        <taxon>Stenosarchaea group</taxon>
        <taxon>Methanomicrobia</taxon>
        <taxon>Methanosarcinales</taxon>
        <taxon>Methanosarcinaceae</taxon>
        <taxon>Methanomethylovorans</taxon>
    </lineage>
</organism>
<gene>
    <name evidence="1" type="ordered locus">Metho_1895</name>
</gene>
<dbReference type="Pfam" id="PF09876">
    <property type="entry name" value="DUF2103"/>
    <property type="match status" value="1"/>
</dbReference>
<accession>L0KX88</accession>
<keyword evidence="2" id="KW-1185">Reference proteome</keyword>